<dbReference type="EMBL" id="CP148074">
    <property type="protein sequence ID" value="WXL25989.1"/>
    <property type="molecule type" value="Genomic_DNA"/>
</dbReference>
<evidence type="ECO:0000313" key="7">
    <source>
        <dbReference type="Proteomes" id="UP001476583"/>
    </source>
</evidence>
<dbReference type="Gene3D" id="3.30.559.10">
    <property type="entry name" value="Chloramphenicol acetyltransferase-like domain"/>
    <property type="match status" value="2"/>
</dbReference>
<feature type="domain" description="Condensation" evidence="4">
    <location>
        <begin position="439"/>
        <end position="839"/>
    </location>
</feature>
<evidence type="ECO:0000313" key="6">
    <source>
        <dbReference type="EMBL" id="WXL25989.1"/>
    </source>
</evidence>
<comment type="pathway">
    <text evidence="1">Siderophore biosynthesis.</text>
</comment>
<feature type="domain" description="Condensation" evidence="4">
    <location>
        <begin position="4"/>
        <end position="425"/>
    </location>
</feature>
<organism evidence="6 7">
    <name type="scientific">Ectopseudomonas mendocina</name>
    <name type="common">Pseudomonas mendocina</name>
    <dbReference type="NCBI Taxonomy" id="300"/>
    <lineage>
        <taxon>Bacteria</taxon>
        <taxon>Pseudomonadati</taxon>
        <taxon>Pseudomonadota</taxon>
        <taxon>Gammaproteobacteria</taxon>
        <taxon>Pseudomonadales</taxon>
        <taxon>Pseudomonadaceae</taxon>
        <taxon>Ectopseudomonas</taxon>
    </lineage>
</organism>
<dbReference type="InterPro" id="IPR045851">
    <property type="entry name" value="AMP-bd_C_sf"/>
</dbReference>
<protein>
    <submittedName>
        <fullName evidence="6">Amino acid adenylation domain-containing protein</fullName>
    </submittedName>
</protein>
<dbReference type="InterPro" id="IPR023213">
    <property type="entry name" value="CAT-like_dom_sf"/>
</dbReference>
<dbReference type="Pfam" id="PF00501">
    <property type="entry name" value="AMP-binding"/>
    <property type="match status" value="1"/>
</dbReference>
<dbReference type="SUPFAM" id="SSF56801">
    <property type="entry name" value="Acetyl-CoA synthetase-like"/>
    <property type="match status" value="1"/>
</dbReference>
<evidence type="ECO:0000259" key="5">
    <source>
        <dbReference type="Pfam" id="PF13193"/>
    </source>
</evidence>
<dbReference type="SUPFAM" id="SSF52777">
    <property type="entry name" value="CoA-dependent acyltransferases"/>
    <property type="match status" value="4"/>
</dbReference>
<accession>A0ABZ2RLC5</accession>
<dbReference type="PROSITE" id="PS00455">
    <property type="entry name" value="AMP_BINDING"/>
    <property type="match status" value="1"/>
</dbReference>
<keyword evidence="2" id="KW-0436">Ligase</keyword>
<feature type="domain" description="AMP-dependent synthetase/ligase" evidence="3">
    <location>
        <begin position="880"/>
        <end position="1215"/>
    </location>
</feature>
<dbReference type="Pfam" id="PF00668">
    <property type="entry name" value="Condensation"/>
    <property type="match status" value="2"/>
</dbReference>
<sequence length="1457" mass="160137">MKELTTMQAACWMGREGHAALGGVSAHLYAEFENDVADVGRLRQALHRLYELHPMLRMQVTAQGTQRITPQLPEVPLEIEDLRSASADEVQQRLAQIRQHWTHQKLDLARGQAARWCLSMLPGERCRLHVDTDMVAIDPSSFRVMIEDLARLCEDPDAPLVPTANYFDWLDKVRSDSELKAARDAGRQWWRERLAQVAPAPSLPLNQAISGPRSERYSAWLSAPRRQALQQLARQQRLSLSQLMLGLFACVLAGMTGDRAFRLNVPSFWRAPLVPEVERIVGEFANVLILDVDLDQAQSLAELCQQLAANLLELLQHSAYSGVSVMRDLSRFSGTAQLAPVVFTAALDLPTGELFSERVKQQLGALSWVVSQGPQVALDAQLACADGGILINWDVRLDALPQPWVNNLFDAFVALVSEVADDPERLNQPLPAAPVRTPLNTLQQAYLFGRSEQMALGGVAMQEFREYRGPIDPELLQQRLTALVKRHDSLRTRIDAAQREQYVSAEVQVNFDQIDLRELTPAAARTRVDELRDEYAHGLFHLSRSPWNVTLFRMPGTEQVVFVRFDALILDGRSIAALLVELFEGRAPEVPAPSVETAPVDSNLARKADAAYWKAKLADVTGAPRLPWKMPLEQMGAARFARQSLRVTKQVFNTACRAGAKQRLFKNSTLMAVLLDVLSHWLDEGDLCVAVPVAVPSAGAFANRSTFIAVNWQVHQASFAERAATLQSDVLEGLEHLAFSGVDLGRTLFESNGPGPVLPVVITNGFSWPHVSAESPMKLYGGLTQTPQVAMDIRFCADANGDLLIDIDYVRQALDAGVIADLLAAFEQALQQLANSTAFDLHSAAFIDRRHYRLNSSPHEASSEPFLSRIAANLFDPENHRTALISGGQRLSYAQLGSSVARVMAAFEARGLSRGSVVAVCLPRSPEHTQITLACALSGIIWVPVDACAPQERREYLLQNCNPDLVVLREGEQVVQPFAHTTELLAQPAPIPPLEHLHALSLSEDAAYYLYTSGTTGRPKCVVLNNRATANVIGSTLSNWGVTADDVFISVTPLHHDMSVFDVFGSLSAGATLVLPGVGEEKDAVRWNQLVTEHGVTLWCSVPAILEMLLACRSGNSLSSLRLIAQGGDYIKPAVISELRQLLPRARLISLGGPTETTIWSIWHEITSDDRDGIPYGHPLPGNRYLLLDERGEHCPAGVVGRIHTAGVNLALGYLDQGQLLQTDFIPVEDEHGQPVRAFRTGDCGYYRADGTLIFARRVNGYVKVRGVRVSLPDVEMALLGHPALQHALVVDYGDQHNGDTCLGALYVCREPVTQAQLREHARHCLAQSHVPSRFVVVDALPLTANGKPDRNRARQLLSAPPAAEPVTPKPIQADAGLQPSQVLDIYLSVLGQPPGARPQESTDFVSLGLRPSHLKAISARLREVLSVDVSPAQLLRWRNAQDAETYLQQYLGNQIG</sequence>
<name>A0ABZ2RLC5_ECTME</name>
<dbReference type="Gene3D" id="3.30.559.30">
    <property type="entry name" value="Nonribosomal peptide synthetase, condensation domain"/>
    <property type="match status" value="2"/>
</dbReference>
<reference evidence="6 7" key="1">
    <citation type="submission" date="2024-03" db="EMBL/GenBank/DDBJ databases">
        <title>Complete genome of BD2.</title>
        <authorList>
            <person name="Cao G."/>
        </authorList>
    </citation>
    <scope>NUCLEOTIDE SEQUENCE [LARGE SCALE GENOMIC DNA]</scope>
    <source>
        <strain evidence="6 7">BD2</strain>
    </source>
</reference>
<evidence type="ECO:0000259" key="3">
    <source>
        <dbReference type="Pfam" id="PF00501"/>
    </source>
</evidence>
<dbReference type="InterPro" id="IPR020845">
    <property type="entry name" value="AMP-binding_CS"/>
</dbReference>
<dbReference type="PANTHER" id="PTHR45527">
    <property type="entry name" value="NONRIBOSOMAL PEPTIDE SYNTHETASE"/>
    <property type="match status" value="1"/>
</dbReference>
<dbReference type="InterPro" id="IPR025110">
    <property type="entry name" value="AMP-bd_C"/>
</dbReference>
<dbReference type="Pfam" id="PF13193">
    <property type="entry name" value="AMP-binding_C"/>
    <property type="match status" value="1"/>
</dbReference>
<dbReference type="NCBIfam" id="TIGR01733">
    <property type="entry name" value="AA-adenyl-dom"/>
    <property type="match status" value="1"/>
</dbReference>
<keyword evidence="7" id="KW-1185">Reference proteome</keyword>
<dbReference type="Gene3D" id="3.40.50.12780">
    <property type="entry name" value="N-terminal domain of ligase-like"/>
    <property type="match status" value="1"/>
</dbReference>
<dbReference type="InterPro" id="IPR042099">
    <property type="entry name" value="ANL_N_sf"/>
</dbReference>
<evidence type="ECO:0000259" key="4">
    <source>
        <dbReference type="Pfam" id="PF00668"/>
    </source>
</evidence>
<evidence type="ECO:0000256" key="2">
    <source>
        <dbReference type="ARBA" id="ARBA00022598"/>
    </source>
</evidence>
<dbReference type="Proteomes" id="UP001476583">
    <property type="component" value="Chromosome"/>
</dbReference>
<dbReference type="InterPro" id="IPR001242">
    <property type="entry name" value="Condensation_dom"/>
</dbReference>
<dbReference type="InterPro" id="IPR000873">
    <property type="entry name" value="AMP-dep_synth/lig_dom"/>
</dbReference>
<dbReference type="PANTHER" id="PTHR45527:SF10">
    <property type="entry name" value="PYOCHELIN SYNTHASE PCHF"/>
    <property type="match status" value="1"/>
</dbReference>
<gene>
    <name evidence="6" type="ORF">WG219_00405</name>
</gene>
<dbReference type="InterPro" id="IPR057737">
    <property type="entry name" value="Condensation_MtbB-like"/>
</dbReference>
<dbReference type="Gene3D" id="3.30.300.30">
    <property type="match status" value="1"/>
</dbReference>
<dbReference type="CDD" id="cd19535">
    <property type="entry name" value="Cyc_NRPS"/>
    <property type="match status" value="1"/>
</dbReference>
<evidence type="ECO:0000256" key="1">
    <source>
        <dbReference type="ARBA" id="ARBA00004924"/>
    </source>
</evidence>
<proteinExistence type="predicted"/>
<feature type="domain" description="AMP-binding enzyme C-terminal" evidence="5">
    <location>
        <begin position="1275"/>
        <end position="1348"/>
    </location>
</feature>
<dbReference type="InterPro" id="IPR010071">
    <property type="entry name" value="AA_adenyl_dom"/>
</dbReference>